<feature type="transmembrane region" description="Helical" evidence="9">
    <location>
        <begin position="21"/>
        <end position="44"/>
    </location>
</feature>
<evidence type="ECO:0000256" key="9">
    <source>
        <dbReference type="SAM" id="Phobius"/>
    </source>
</evidence>
<evidence type="ECO:0000256" key="3">
    <source>
        <dbReference type="ARBA" id="ARBA00022475"/>
    </source>
</evidence>
<organism evidence="11 12">
    <name type="scientific">Desulfuromonas soudanensis</name>
    <dbReference type="NCBI Taxonomy" id="1603606"/>
    <lineage>
        <taxon>Bacteria</taxon>
        <taxon>Pseudomonadati</taxon>
        <taxon>Thermodesulfobacteriota</taxon>
        <taxon>Desulfuromonadia</taxon>
        <taxon>Desulfuromonadales</taxon>
        <taxon>Desulfuromonadaceae</taxon>
        <taxon>Desulfuromonas</taxon>
    </lineage>
</organism>
<dbReference type="PANTHER" id="PTHR35011">
    <property type="entry name" value="2,3-DIKETO-L-GULONATE TRAP TRANSPORTER SMALL PERMEASE PROTEIN YIAM"/>
    <property type="match status" value="1"/>
</dbReference>
<keyword evidence="7 9" id="KW-0472">Membrane</keyword>
<evidence type="ECO:0000256" key="7">
    <source>
        <dbReference type="ARBA" id="ARBA00023136"/>
    </source>
</evidence>
<evidence type="ECO:0000256" key="2">
    <source>
        <dbReference type="ARBA" id="ARBA00022448"/>
    </source>
</evidence>
<dbReference type="InterPro" id="IPR055348">
    <property type="entry name" value="DctQ"/>
</dbReference>
<evidence type="ECO:0000256" key="4">
    <source>
        <dbReference type="ARBA" id="ARBA00022519"/>
    </source>
</evidence>
<evidence type="ECO:0000256" key="1">
    <source>
        <dbReference type="ARBA" id="ARBA00004429"/>
    </source>
</evidence>
<gene>
    <name evidence="11" type="ORF">DSOUD_0397</name>
</gene>
<evidence type="ECO:0000313" key="11">
    <source>
        <dbReference type="EMBL" id="ALC15192.1"/>
    </source>
</evidence>
<evidence type="ECO:0000256" key="5">
    <source>
        <dbReference type="ARBA" id="ARBA00022692"/>
    </source>
</evidence>
<feature type="transmembrane region" description="Helical" evidence="9">
    <location>
        <begin position="136"/>
        <end position="158"/>
    </location>
</feature>
<keyword evidence="2" id="KW-0813">Transport</keyword>
<proteinExistence type="inferred from homology"/>
<dbReference type="OrthoDB" id="5420906at2"/>
<evidence type="ECO:0000259" key="10">
    <source>
        <dbReference type="Pfam" id="PF04290"/>
    </source>
</evidence>
<reference evidence="11 12" key="1">
    <citation type="submission" date="2015-07" db="EMBL/GenBank/DDBJ databases">
        <title>Isolation and Genomic Characterization of a Novel Halophilic Metal-Reducing Deltaproteobacterium from the Deep Subsurface.</title>
        <authorList>
            <person name="Badalamenti J.P."/>
            <person name="Summers Z.M."/>
            <person name="Gralnick J.A."/>
            <person name="Bond D.R."/>
        </authorList>
    </citation>
    <scope>NUCLEOTIDE SEQUENCE [LARGE SCALE GENOMIC DNA]</scope>
    <source>
        <strain evidence="11 12">WTL</strain>
    </source>
</reference>
<keyword evidence="6 9" id="KW-1133">Transmembrane helix</keyword>
<dbReference type="GO" id="GO:0005886">
    <property type="term" value="C:plasma membrane"/>
    <property type="evidence" value="ECO:0007669"/>
    <property type="project" value="UniProtKB-SubCell"/>
</dbReference>
<comment type="subcellular location">
    <subcellularLocation>
        <location evidence="1">Cell inner membrane</location>
        <topology evidence="1">Multi-pass membrane protein</topology>
    </subcellularLocation>
</comment>
<dbReference type="Proteomes" id="UP000057158">
    <property type="component" value="Chromosome"/>
</dbReference>
<keyword evidence="3" id="KW-1003">Cell membrane</keyword>
<evidence type="ECO:0000256" key="8">
    <source>
        <dbReference type="ARBA" id="ARBA00038436"/>
    </source>
</evidence>
<dbReference type="STRING" id="1603606.DSOUD_0397"/>
<feature type="transmembrane region" description="Helical" evidence="9">
    <location>
        <begin position="50"/>
        <end position="72"/>
    </location>
</feature>
<keyword evidence="12" id="KW-1185">Reference proteome</keyword>
<accession>A0A0M4D714</accession>
<protein>
    <submittedName>
        <fullName evidence="11">TRAP-type C4-dicarboxylate transport system, small permease component</fullName>
    </submittedName>
</protein>
<comment type="similarity">
    <text evidence="8">Belongs to the TRAP transporter small permease family.</text>
</comment>
<name>A0A0M4D714_9BACT</name>
<sequence length="169" mass="19622">MKTCWRGFSRAVGQVNTLMGYLSAVMIIICTMALTYEVVVRYFFNAPTSWSLEFNIFMLVASTFLAAAYTQIKRGHVGIGMLDSIMSARWNRWRYLVADLASLIFCSFVSYYTWKFFYMVWDQGWVTESPWAPKLWIPYFFMAFGLTSLSVQCLIQIIDEHLVSLEKGE</sequence>
<keyword evidence="4" id="KW-0997">Cell inner membrane</keyword>
<dbReference type="GO" id="GO:0015740">
    <property type="term" value="P:C4-dicarboxylate transport"/>
    <property type="evidence" value="ECO:0007669"/>
    <property type="project" value="TreeGrafter"/>
</dbReference>
<evidence type="ECO:0000256" key="6">
    <source>
        <dbReference type="ARBA" id="ARBA00022989"/>
    </source>
</evidence>
<keyword evidence="5 9" id="KW-0812">Transmembrane</keyword>
<evidence type="ECO:0000313" key="12">
    <source>
        <dbReference type="Proteomes" id="UP000057158"/>
    </source>
</evidence>
<dbReference type="AlphaFoldDB" id="A0A0M4D714"/>
<dbReference type="KEGG" id="des:DSOUD_0397"/>
<dbReference type="InterPro" id="IPR007387">
    <property type="entry name" value="TRAP_DctQ"/>
</dbReference>
<dbReference type="PANTHER" id="PTHR35011:SF10">
    <property type="entry name" value="TRAP TRANSPORTER SMALL PERMEASE PROTEIN"/>
    <property type="match status" value="1"/>
</dbReference>
<dbReference type="PATRIC" id="fig|1603606.3.peg.431"/>
<dbReference type="EMBL" id="CP010802">
    <property type="protein sequence ID" value="ALC15192.1"/>
    <property type="molecule type" value="Genomic_DNA"/>
</dbReference>
<dbReference type="GO" id="GO:0022857">
    <property type="term" value="F:transmembrane transporter activity"/>
    <property type="evidence" value="ECO:0007669"/>
    <property type="project" value="TreeGrafter"/>
</dbReference>
<feature type="transmembrane region" description="Helical" evidence="9">
    <location>
        <begin position="93"/>
        <end position="114"/>
    </location>
</feature>
<feature type="domain" description="Tripartite ATP-independent periplasmic transporters DctQ component" evidence="10">
    <location>
        <begin position="32"/>
        <end position="159"/>
    </location>
</feature>
<dbReference type="RefSeq" id="WP_053549420.1">
    <property type="nucleotide sequence ID" value="NZ_CP010802.1"/>
</dbReference>
<dbReference type="Pfam" id="PF04290">
    <property type="entry name" value="DctQ"/>
    <property type="match status" value="1"/>
</dbReference>